<feature type="region of interest" description="Disordered" evidence="1">
    <location>
        <begin position="94"/>
        <end position="130"/>
    </location>
</feature>
<dbReference type="SUPFAM" id="SSF54427">
    <property type="entry name" value="NTF2-like"/>
    <property type="match status" value="1"/>
</dbReference>
<dbReference type="AlphaFoldDB" id="A0A7G3U676"/>
<dbReference type="Proteomes" id="UP000005940">
    <property type="component" value="Chromosome"/>
</dbReference>
<evidence type="ECO:0000256" key="1">
    <source>
        <dbReference type="SAM" id="MobiDB-lite"/>
    </source>
</evidence>
<reference evidence="2 3" key="1">
    <citation type="journal article" date="2012" name="J. Bacteriol.">
        <title>Draft genome of Streptomyces tsukubaensis NRRL 18488, the producer of the clinically important immunosuppressant tacrolimus (FK506).</title>
        <authorList>
            <person name="Barreiro C."/>
            <person name="Prieto C."/>
            <person name="Sola-Landa A."/>
            <person name="Solera E."/>
            <person name="Martinez-Castro M."/>
            <person name="Perez-Redondo R."/>
            <person name="Garcia-Estrada C."/>
            <person name="Aparicio J.F."/>
            <person name="Fernandez-Martinez L.T."/>
            <person name="Santos-Aberturas J."/>
            <person name="Salehi-Najafabadi Z."/>
            <person name="Rodriguez-Garcia A."/>
            <person name="Tauch A."/>
            <person name="Martin J.F."/>
        </authorList>
    </citation>
    <scope>NUCLEOTIDE SEQUENCE [LARGE SCALE GENOMIC DNA]</scope>
    <source>
        <strain evidence="3">DSM 42081 / NBRC 108919 / NRRL 18488 / 9993</strain>
    </source>
</reference>
<evidence type="ECO:0000313" key="3">
    <source>
        <dbReference type="Proteomes" id="UP000005940"/>
    </source>
</evidence>
<organism evidence="2 3">
    <name type="scientific">Streptomyces tsukubensis (strain DSM 42081 / NBRC 108919 / NRRL 18488 / 9993)</name>
    <dbReference type="NCBI Taxonomy" id="1114943"/>
    <lineage>
        <taxon>Bacteria</taxon>
        <taxon>Bacillati</taxon>
        <taxon>Actinomycetota</taxon>
        <taxon>Actinomycetes</taxon>
        <taxon>Kitasatosporales</taxon>
        <taxon>Streptomycetaceae</taxon>
        <taxon>Streptomyces</taxon>
    </lineage>
</organism>
<name>A0A7G3U676_STRT9</name>
<sequence>MRLTLTDPLSGTLHAFLTRHTVQERNKALALALVESANRGEPCLLTALFAPDRPLLVCDSVLADGDHVALRLTATTGTAARCLFAEFRFDGEGRITEHHTTPRADAGPPAVTDHHPLPPAPRRPQGLAER</sequence>
<dbReference type="InterPro" id="IPR032710">
    <property type="entry name" value="NTF2-like_dom_sf"/>
</dbReference>
<gene>
    <name evidence="2" type="ORF">STSU_000540</name>
</gene>
<dbReference type="EMBL" id="CP029159">
    <property type="protein sequence ID" value="QKM65867.1"/>
    <property type="molecule type" value="Genomic_DNA"/>
</dbReference>
<proteinExistence type="predicted"/>
<evidence type="ECO:0008006" key="4">
    <source>
        <dbReference type="Google" id="ProtNLM"/>
    </source>
</evidence>
<dbReference type="RefSeq" id="WP_130585365.1">
    <property type="nucleotide sequence ID" value="NZ_CP029159.1"/>
</dbReference>
<evidence type="ECO:0000313" key="2">
    <source>
        <dbReference type="EMBL" id="QKM65867.1"/>
    </source>
</evidence>
<keyword evidence="3" id="KW-1185">Reference proteome</keyword>
<protein>
    <recommendedName>
        <fullName evidence="4">SnoaL-like domain-containing protein</fullName>
    </recommendedName>
</protein>
<accession>A0A7G3U676</accession>